<evidence type="ECO:0000256" key="1">
    <source>
        <dbReference type="ARBA" id="ARBA00009078"/>
    </source>
</evidence>
<feature type="compositionally biased region" description="Basic and acidic residues" evidence="3">
    <location>
        <begin position="397"/>
        <end position="413"/>
    </location>
</feature>
<dbReference type="GO" id="GO:0005634">
    <property type="term" value="C:nucleus"/>
    <property type="evidence" value="ECO:0007669"/>
    <property type="project" value="TreeGrafter"/>
</dbReference>
<dbReference type="SMR" id="A0A482WVM2"/>
<feature type="compositionally biased region" description="Acidic residues" evidence="3">
    <location>
        <begin position="162"/>
        <end position="191"/>
    </location>
</feature>
<protein>
    <recommendedName>
        <fullName evidence="2">Protein LTV1 homolog</fullName>
    </recommendedName>
</protein>
<dbReference type="EMBL" id="QKKF02023479">
    <property type="protein sequence ID" value="RZF37679.1"/>
    <property type="molecule type" value="Genomic_DNA"/>
</dbReference>
<dbReference type="GO" id="GO:0005829">
    <property type="term" value="C:cytosol"/>
    <property type="evidence" value="ECO:0007669"/>
    <property type="project" value="TreeGrafter"/>
</dbReference>
<evidence type="ECO:0000313" key="4">
    <source>
        <dbReference type="EMBL" id="RZF37679.1"/>
    </source>
</evidence>
<keyword evidence="5" id="KW-1185">Reference proteome</keyword>
<feature type="compositionally biased region" description="Basic and acidic residues" evidence="3">
    <location>
        <begin position="380"/>
        <end position="389"/>
    </location>
</feature>
<feature type="region of interest" description="Disordered" evidence="3">
    <location>
        <begin position="160"/>
        <end position="204"/>
    </location>
</feature>
<proteinExistence type="inferred from homology"/>
<feature type="region of interest" description="Disordered" evidence="3">
    <location>
        <begin position="380"/>
        <end position="413"/>
    </location>
</feature>
<gene>
    <name evidence="4" type="ORF">LSTR_LSTR003090</name>
</gene>
<comment type="caution">
    <text evidence="4">The sequence shown here is derived from an EMBL/GenBank/DDBJ whole genome shotgun (WGS) entry which is preliminary data.</text>
</comment>
<dbReference type="AlphaFoldDB" id="A0A482WVM2"/>
<reference evidence="4 5" key="1">
    <citation type="journal article" date="2017" name="Gigascience">
        <title>Genome sequence of the small brown planthopper, Laodelphax striatellus.</title>
        <authorList>
            <person name="Zhu J."/>
            <person name="Jiang F."/>
            <person name="Wang X."/>
            <person name="Yang P."/>
            <person name="Bao Y."/>
            <person name="Zhao W."/>
            <person name="Wang W."/>
            <person name="Lu H."/>
            <person name="Wang Q."/>
            <person name="Cui N."/>
            <person name="Li J."/>
            <person name="Chen X."/>
            <person name="Luo L."/>
            <person name="Yu J."/>
            <person name="Kang L."/>
            <person name="Cui F."/>
        </authorList>
    </citation>
    <scope>NUCLEOTIDE SEQUENCE [LARGE SCALE GENOMIC DNA]</scope>
    <source>
        <strain evidence="4">Lst14</strain>
    </source>
</reference>
<comment type="similarity">
    <text evidence="1">Belongs to the LTV1 family.</text>
</comment>
<evidence type="ECO:0000313" key="5">
    <source>
        <dbReference type="Proteomes" id="UP000291343"/>
    </source>
</evidence>
<accession>A0A482WVM2</accession>
<dbReference type="GO" id="GO:0000056">
    <property type="term" value="P:ribosomal small subunit export from nucleus"/>
    <property type="evidence" value="ECO:0007669"/>
    <property type="project" value="TreeGrafter"/>
</dbReference>
<dbReference type="Pfam" id="PF04180">
    <property type="entry name" value="LTV"/>
    <property type="match status" value="2"/>
</dbReference>
<dbReference type="InterPro" id="IPR007307">
    <property type="entry name" value="Ltv1"/>
</dbReference>
<evidence type="ECO:0000256" key="2">
    <source>
        <dbReference type="ARBA" id="ARBA00021561"/>
    </source>
</evidence>
<name>A0A482WVM2_LAOST</name>
<dbReference type="Proteomes" id="UP000291343">
    <property type="component" value="Unassembled WGS sequence"/>
</dbReference>
<dbReference type="GO" id="GO:0030688">
    <property type="term" value="C:preribosome, small subunit precursor"/>
    <property type="evidence" value="ECO:0007669"/>
    <property type="project" value="TreeGrafter"/>
</dbReference>
<dbReference type="GO" id="GO:0042274">
    <property type="term" value="P:ribosomal small subunit biogenesis"/>
    <property type="evidence" value="ECO:0007669"/>
    <property type="project" value="InterPro"/>
</dbReference>
<dbReference type="STRING" id="195883.A0A482WVM2"/>
<organism evidence="4 5">
    <name type="scientific">Laodelphax striatellus</name>
    <name type="common">Small brown planthopper</name>
    <name type="synonym">Delphax striatella</name>
    <dbReference type="NCBI Taxonomy" id="195883"/>
    <lineage>
        <taxon>Eukaryota</taxon>
        <taxon>Metazoa</taxon>
        <taxon>Ecdysozoa</taxon>
        <taxon>Arthropoda</taxon>
        <taxon>Hexapoda</taxon>
        <taxon>Insecta</taxon>
        <taxon>Pterygota</taxon>
        <taxon>Neoptera</taxon>
        <taxon>Paraneoptera</taxon>
        <taxon>Hemiptera</taxon>
        <taxon>Auchenorrhyncha</taxon>
        <taxon>Fulgoroidea</taxon>
        <taxon>Delphacidae</taxon>
        <taxon>Criomorphinae</taxon>
        <taxon>Laodelphax</taxon>
    </lineage>
</organism>
<dbReference type="OrthoDB" id="5852896at2759"/>
<dbReference type="FunCoup" id="A0A482WVM2">
    <property type="interactions" value="1276"/>
</dbReference>
<dbReference type="PANTHER" id="PTHR21531">
    <property type="entry name" value="LOW-TEMPERATURE VIABILITY PROTEIN LTV1-RELATED"/>
    <property type="match status" value="1"/>
</dbReference>
<dbReference type="PANTHER" id="PTHR21531:SF0">
    <property type="entry name" value="PROTEIN LTV1 HOMOLOG"/>
    <property type="match status" value="1"/>
</dbReference>
<dbReference type="InParanoid" id="A0A482WVM2"/>
<evidence type="ECO:0000256" key="3">
    <source>
        <dbReference type="SAM" id="MobiDB-lite"/>
    </source>
</evidence>
<sequence length="436" mass="50323">MPKPKQKKRFIDKKNAVTFHLVHRSQQDPLVTDEKAPQHVLVQQETKESKKVDPKEEQKKYGIYFDDDYDYLQHLRERKPTVNHWQETPAPNCKINLPSSVFASEVEEEVGMLNKAAPQPGLRLDLDPDIVAAMDEDFDFDNPDNELEDDFVAMADGVASEEGSDVEYYDEEEEEGEDGSDKDWETDEENDKFEVESNFSEEETKSRFTQYSMTSSVIRRNEKLTMLDEKFEQMFAEYDDNEIGALDCEEIEGNVDVKSDLLMQYAEEYSKANEKQYFEPDRKAVTFKDCSDESGEEFDRVVVEEKPQWDCESILSTHSNLYNHPKLIQEPSKIKLDRRGVPILAPKLTAKALAQLGDGCKPSTGPGSLASAVSLLSIRSKDESAEERKQRKKAFREHKSERRAERKMNKEAFKEEKKKMAKIMLNNKLNLQRSIV</sequence>